<gene>
    <name evidence="1" type="ORF">J2X86_000355</name>
</gene>
<dbReference type="RefSeq" id="WP_286713005.1">
    <property type="nucleotide sequence ID" value="NZ_JAVDSC010000001.1"/>
</dbReference>
<organism evidence="1 2">
    <name type="scientific">Acinetobacter lwoffii</name>
    <dbReference type="NCBI Taxonomy" id="28090"/>
    <lineage>
        <taxon>Bacteria</taxon>
        <taxon>Pseudomonadati</taxon>
        <taxon>Pseudomonadota</taxon>
        <taxon>Gammaproteobacteria</taxon>
        <taxon>Moraxellales</taxon>
        <taxon>Moraxellaceae</taxon>
        <taxon>Acinetobacter</taxon>
    </lineage>
</organism>
<evidence type="ECO:0000313" key="2">
    <source>
        <dbReference type="Proteomes" id="UP001262767"/>
    </source>
</evidence>
<comment type="caution">
    <text evidence="1">The sequence shown here is derived from an EMBL/GenBank/DDBJ whole genome shotgun (WGS) entry which is preliminary data.</text>
</comment>
<dbReference type="EMBL" id="JAVDSC010000001">
    <property type="protein sequence ID" value="MDR6628367.1"/>
    <property type="molecule type" value="Genomic_DNA"/>
</dbReference>
<dbReference type="Proteomes" id="UP001262767">
    <property type="component" value="Unassembled WGS sequence"/>
</dbReference>
<proteinExistence type="predicted"/>
<name>A0AAW8LBC8_ACILW</name>
<dbReference type="AlphaFoldDB" id="A0AAW8LBC8"/>
<protein>
    <submittedName>
        <fullName evidence="1">Uncharacterized protein</fullName>
    </submittedName>
</protein>
<reference evidence="1" key="1">
    <citation type="submission" date="2023-07" db="EMBL/GenBank/DDBJ databases">
        <title>Sorghum-associated microbial communities from plants grown in Nebraska, USA.</title>
        <authorList>
            <person name="Schachtman D."/>
        </authorList>
    </citation>
    <scope>NUCLEOTIDE SEQUENCE</scope>
    <source>
        <strain evidence="1">BE44</strain>
    </source>
</reference>
<sequence>MSDKHVIALRLPDKKPSDLKFGEMAELFKQFANLLKGSKDNFGYLQEGSIYVGSPPLDSEEYKVAIDQVLHSDGGDLDQYLSKHLDWGNAQIGVHREGESPKQMKVLRSIGNVIKPKKFKQNDTLRGRVNRINTSSESHSVGITFINGFKISAKIALDDVNILKTYLGTNTLIDFSGVATYSYGEAYELYLEDFKLNSYEALEEDSIEKWISDFVGFGRSGWQDLDDPYKTLEDERLP</sequence>
<evidence type="ECO:0000313" key="1">
    <source>
        <dbReference type="EMBL" id="MDR6628367.1"/>
    </source>
</evidence>
<accession>A0AAW8LBC8</accession>